<protein>
    <submittedName>
        <fullName evidence="1">DUF3800 domain-containing protein</fullName>
    </submittedName>
</protein>
<comment type="caution">
    <text evidence="1">The sequence shown here is derived from an EMBL/GenBank/DDBJ whole genome shotgun (WGS) entry which is preliminary data.</text>
</comment>
<name>A0ABV3Z662_9PROT</name>
<keyword evidence="2" id="KW-1185">Reference proteome</keyword>
<evidence type="ECO:0000313" key="2">
    <source>
        <dbReference type="Proteomes" id="UP001560685"/>
    </source>
</evidence>
<reference evidence="1 2" key="1">
    <citation type="submission" date="2024-05" db="EMBL/GenBank/DDBJ databases">
        <title>Three bacterial strains, DH-69, EH-24, and ECK-19 isolated from coastal sediments.</title>
        <authorList>
            <person name="Ye Y.-Q."/>
            <person name="Du Z.-J."/>
        </authorList>
    </citation>
    <scope>NUCLEOTIDE SEQUENCE [LARGE SCALE GENOMIC DNA]</scope>
    <source>
        <strain evidence="1 2">ECK-19</strain>
    </source>
</reference>
<accession>A0ABV3Z662</accession>
<dbReference type="Proteomes" id="UP001560685">
    <property type="component" value="Unassembled WGS sequence"/>
</dbReference>
<evidence type="ECO:0000313" key="1">
    <source>
        <dbReference type="EMBL" id="MEX6634038.1"/>
    </source>
</evidence>
<dbReference type="RefSeq" id="WP_369314030.1">
    <property type="nucleotide sequence ID" value="NZ_JBEHZE010000001.1"/>
</dbReference>
<gene>
    <name evidence="1" type="ORF">ABFZ84_10810</name>
</gene>
<organism evidence="1 2">
    <name type="scientific">Hyphococcus lacteus</name>
    <dbReference type="NCBI Taxonomy" id="3143536"/>
    <lineage>
        <taxon>Bacteria</taxon>
        <taxon>Pseudomonadati</taxon>
        <taxon>Pseudomonadota</taxon>
        <taxon>Alphaproteobacteria</taxon>
        <taxon>Parvularculales</taxon>
        <taxon>Parvularculaceae</taxon>
        <taxon>Hyphococcus</taxon>
    </lineage>
</organism>
<dbReference type="Pfam" id="PF12686">
    <property type="entry name" value="DUF3800"/>
    <property type="match status" value="1"/>
</dbReference>
<sequence length="255" mass="28944">MVFLHAYLDASKDEHAKSDRWTVVAGYSGTAEEFARVEERWNGLLALDFKHKEDRHFHYAEFRNRFLDWEERVEKYAKLLSETNLYAIAAIIKNDAWSQLDVSSKYRSLFPRREHACLDFALSTLADALDENALSGPVSLTIDNDYGSRVSATAVFENWEQRTQKTVLALTIAQPGEARLSVPLQYADLLANAVRTDPTTGLEMYELKAEIMNAKLRSPLRHAIKQGLMKSWHPRNADEIVAQAASFNDLAVIPV</sequence>
<proteinExistence type="predicted"/>
<dbReference type="InterPro" id="IPR024524">
    <property type="entry name" value="DUF3800"/>
</dbReference>
<dbReference type="EMBL" id="JBEHZE010000001">
    <property type="protein sequence ID" value="MEX6634038.1"/>
    <property type="molecule type" value="Genomic_DNA"/>
</dbReference>